<dbReference type="AlphaFoldDB" id="A0AA94EYK1"/>
<evidence type="ECO:0000313" key="1">
    <source>
        <dbReference type="EMBL" id="RVU87451.1"/>
    </source>
</evidence>
<proteinExistence type="predicted"/>
<dbReference type="EMBL" id="RWGX01000004">
    <property type="protein sequence ID" value="RVU87451.1"/>
    <property type="molecule type" value="Genomic_DNA"/>
</dbReference>
<dbReference type="Gene3D" id="1.20.5.320">
    <property type="entry name" value="6-Phosphogluconate Dehydrogenase, domain 3"/>
    <property type="match status" value="1"/>
</dbReference>
<gene>
    <name evidence="1" type="ORF">EJB19_04190</name>
</gene>
<organism evidence="1">
    <name type="scientific">Flavobacterium columnare</name>
    <dbReference type="NCBI Taxonomy" id="996"/>
    <lineage>
        <taxon>Bacteria</taxon>
        <taxon>Pseudomonadati</taxon>
        <taxon>Bacteroidota</taxon>
        <taxon>Flavobacteriia</taxon>
        <taxon>Flavobacteriales</taxon>
        <taxon>Flavobacteriaceae</taxon>
        <taxon>Flavobacterium</taxon>
    </lineage>
</organism>
<accession>A0AA94EYK1</accession>
<dbReference type="RefSeq" id="WP_127821825.1">
    <property type="nucleotide sequence ID" value="NZ_RWGX02000013.1"/>
</dbReference>
<reference evidence="1" key="1">
    <citation type="submission" date="2018-12" db="EMBL/GenBank/DDBJ databases">
        <title>Draft genome sequence of Flaovobacterium columnare BGFS27 isolated from channel catfish in Alabama.</title>
        <authorList>
            <person name="Cai W."/>
            <person name="Arias C."/>
        </authorList>
    </citation>
    <scope>NUCLEOTIDE SEQUENCE [LARGE SCALE GENOMIC DNA]</scope>
    <source>
        <strain evidence="1">BGFS27</strain>
    </source>
</reference>
<name>A0AA94EYK1_9FLAO</name>
<sequence>MEEIEIEQIEIKEDSEAKIKAVAGLPTKNVLFAKEFNSLVKMIKELLKRPAGIADAPADGQKYVRSNGNWQAASTSEEKKVTFQTVIDAGRHVITDGTSDDSYFSFKNNISVSRQSNFSVGYNGLIFGIPFNKESEAFFKQNATALQFGRGNNLLTIGVDTLNIPQGSYLNVAFPAASGIVGVVNTTAPASPTANGRMGEIRITNTHVYHCVATNTWRRIAFEETWHN</sequence>
<protein>
    <submittedName>
        <fullName evidence="1">Uncharacterized protein</fullName>
    </submittedName>
</protein>
<comment type="caution">
    <text evidence="1">The sequence shown here is derived from an EMBL/GenBank/DDBJ whole genome shotgun (WGS) entry which is preliminary data.</text>
</comment>